<keyword evidence="3" id="KW-0949">S-adenosyl-L-methionine</keyword>
<dbReference type="InterPro" id="IPR002052">
    <property type="entry name" value="DNA_methylase_N6_adenine_CS"/>
</dbReference>
<keyword evidence="1" id="KW-0489">Methyltransferase</keyword>
<feature type="compositionally biased region" description="Low complexity" evidence="4">
    <location>
        <begin position="482"/>
        <end position="508"/>
    </location>
</feature>
<dbReference type="GO" id="GO:0003676">
    <property type="term" value="F:nucleic acid binding"/>
    <property type="evidence" value="ECO:0007669"/>
    <property type="project" value="InterPro"/>
</dbReference>
<dbReference type="EMBL" id="BNCQ01000014">
    <property type="protein sequence ID" value="GIM03687.1"/>
    <property type="molecule type" value="Genomic_DNA"/>
</dbReference>
<feature type="region of interest" description="Disordered" evidence="4">
    <location>
        <begin position="92"/>
        <end position="115"/>
    </location>
</feature>
<dbReference type="GO" id="GO:0008276">
    <property type="term" value="F:protein methyltransferase activity"/>
    <property type="evidence" value="ECO:0007669"/>
    <property type="project" value="InterPro"/>
</dbReference>
<protein>
    <recommendedName>
        <fullName evidence="8">Methyltransferase small domain-containing protein</fullName>
    </recommendedName>
</protein>
<dbReference type="PANTHER" id="PTHR47441:SF3">
    <property type="entry name" value="RELEASE FACTOR GLUTAMINE METHYLTRANSFERASE"/>
    <property type="match status" value="1"/>
</dbReference>
<evidence type="ECO:0000313" key="7">
    <source>
        <dbReference type="Proteomes" id="UP000747110"/>
    </source>
</evidence>
<evidence type="ECO:0008006" key="8">
    <source>
        <dbReference type="Google" id="ProtNLM"/>
    </source>
</evidence>
<dbReference type="InterPro" id="IPR052663">
    <property type="entry name" value="RF_glutamine_MTase_cyano"/>
</dbReference>
<proteinExistence type="predicted"/>
<keyword evidence="2" id="KW-0808">Transferase</keyword>
<accession>A0A8J4CI10</accession>
<organism evidence="5 7">
    <name type="scientific">Volvox reticuliferus</name>
    <dbReference type="NCBI Taxonomy" id="1737510"/>
    <lineage>
        <taxon>Eukaryota</taxon>
        <taxon>Viridiplantae</taxon>
        <taxon>Chlorophyta</taxon>
        <taxon>core chlorophytes</taxon>
        <taxon>Chlorophyceae</taxon>
        <taxon>CS clade</taxon>
        <taxon>Chlamydomonadales</taxon>
        <taxon>Volvocaceae</taxon>
        <taxon>Volvox</taxon>
    </lineage>
</organism>
<dbReference type="GO" id="GO:0032259">
    <property type="term" value="P:methylation"/>
    <property type="evidence" value="ECO:0007669"/>
    <property type="project" value="UniProtKB-KW"/>
</dbReference>
<gene>
    <name evidence="5" type="ORF">Vretifemale_11773</name>
    <name evidence="6" type="ORF">Vretimale_8358</name>
</gene>
<dbReference type="Gene3D" id="3.40.50.150">
    <property type="entry name" value="Vaccinia Virus protein VP39"/>
    <property type="match status" value="1"/>
</dbReference>
<evidence type="ECO:0000256" key="4">
    <source>
        <dbReference type="SAM" id="MobiDB-lite"/>
    </source>
</evidence>
<evidence type="ECO:0000313" key="5">
    <source>
        <dbReference type="EMBL" id="GIL82856.1"/>
    </source>
</evidence>
<keyword evidence="7" id="KW-1185">Reference proteome</keyword>
<dbReference type="AlphaFoldDB" id="A0A8J4CI10"/>
<dbReference type="Proteomes" id="UP000747110">
    <property type="component" value="Unassembled WGS sequence"/>
</dbReference>
<dbReference type="PANTHER" id="PTHR47441">
    <property type="match status" value="1"/>
</dbReference>
<dbReference type="CDD" id="cd02440">
    <property type="entry name" value="AdoMet_MTases"/>
    <property type="match status" value="1"/>
</dbReference>
<evidence type="ECO:0000256" key="2">
    <source>
        <dbReference type="ARBA" id="ARBA00022679"/>
    </source>
</evidence>
<sequence length="581" mass="62139">MRQGMLHATRAARLTCPVTSRLRAHALYPVLPSAVTPTTLPVAPLHFPARASMSVTGSGASTANLGSEQGSVTRRMGQAVTIRQAKQEANLKPLSAAATDSVTSTGGDPLNAEGNAAAAGTASNISGSSVEATTPQLPVCLRPGVYVDVLDTAMAWRDHMAGRILHLGDSLEQQDGGPDMAGLMRELDWVLDDVIEAVRVSPDSLWEETNWRLLEPRVKAAEHRHQNPRITWELRLREPVSQLWEWWERRLQDRVPFQYLIGAAHWHRYVLSVGPGVLIPRPETEIFPELVRTAISVRPYLAALPWADLGTGSGAIAIAAADELRQMNPAAEVWAVDVSPVAIAYTRFNARLCLQPGINSPKRHKPANAAGPFVHVVQGSWFEPLRHLRGRLGGVLSNPPYIPRVQMTCLQAEVGRHEPVGALDGGEGPGLDSLQALCSEAAVMLAPGGLIALETAGGKQADLVADKLRAARVPAPYSSHVGSTNCRNGSSGSSSTTTNDGAAGATPGQLMGEGNSENRTRAEDSGDEDMTSCGGAVLAYGSETIMTGAAFEEVEVLEDCYGVRRFVRAYRRGGDYCNSVR</sequence>
<dbReference type="Proteomes" id="UP000722791">
    <property type="component" value="Unassembled WGS sequence"/>
</dbReference>
<dbReference type="SUPFAM" id="SSF53335">
    <property type="entry name" value="S-adenosyl-L-methionine-dependent methyltransferases"/>
    <property type="match status" value="1"/>
</dbReference>
<comment type="caution">
    <text evidence="5">The sequence shown here is derived from an EMBL/GenBank/DDBJ whole genome shotgun (WGS) entry which is preliminary data.</text>
</comment>
<name>A0A8J4CI10_9CHLO</name>
<dbReference type="InterPro" id="IPR029063">
    <property type="entry name" value="SAM-dependent_MTases_sf"/>
</dbReference>
<evidence type="ECO:0000256" key="3">
    <source>
        <dbReference type="ARBA" id="ARBA00022691"/>
    </source>
</evidence>
<dbReference type="PROSITE" id="PS00092">
    <property type="entry name" value="N6_MTASE"/>
    <property type="match status" value="1"/>
</dbReference>
<reference evidence="5" key="1">
    <citation type="journal article" date="2021" name="Proc. Natl. Acad. Sci. U.S.A.">
        <title>Three genomes in the algal genus Volvox reveal the fate of a haploid sex-determining region after a transition to homothallism.</title>
        <authorList>
            <person name="Yamamoto K."/>
            <person name="Hamaji T."/>
            <person name="Kawai-Toyooka H."/>
            <person name="Matsuzaki R."/>
            <person name="Takahashi F."/>
            <person name="Nishimura Y."/>
            <person name="Kawachi M."/>
            <person name="Noguchi H."/>
            <person name="Minakuchi Y."/>
            <person name="Umen J.G."/>
            <person name="Toyoda A."/>
            <person name="Nozaki H."/>
        </authorList>
    </citation>
    <scope>NUCLEOTIDE SEQUENCE</scope>
    <source>
        <strain evidence="6">NIES-3785</strain>
        <strain evidence="5">NIES-3786</strain>
    </source>
</reference>
<dbReference type="InterPro" id="IPR004556">
    <property type="entry name" value="HemK-like"/>
</dbReference>
<evidence type="ECO:0000256" key="1">
    <source>
        <dbReference type="ARBA" id="ARBA00022603"/>
    </source>
</evidence>
<dbReference type="OrthoDB" id="269872at2759"/>
<dbReference type="NCBIfam" id="TIGR00536">
    <property type="entry name" value="hemK_fam"/>
    <property type="match status" value="1"/>
</dbReference>
<feature type="region of interest" description="Disordered" evidence="4">
    <location>
        <begin position="479"/>
        <end position="530"/>
    </location>
</feature>
<evidence type="ECO:0000313" key="6">
    <source>
        <dbReference type="EMBL" id="GIM03687.1"/>
    </source>
</evidence>
<dbReference type="EMBL" id="BNCP01000025">
    <property type="protein sequence ID" value="GIL82856.1"/>
    <property type="molecule type" value="Genomic_DNA"/>
</dbReference>